<keyword evidence="4" id="KW-1185">Reference proteome</keyword>
<comment type="caution">
    <text evidence="3">The sequence shown here is derived from an EMBL/GenBank/DDBJ whole genome shotgun (WGS) entry which is preliminary data.</text>
</comment>
<evidence type="ECO:0000259" key="2">
    <source>
        <dbReference type="Pfam" id="PF05030"/>
    </source>
</evidence>
<comment type="similarity">
    <text evidence="1">Belongs to the SS18 family.</text>
</comment>
<accession>A0AAD4YRA9</accession>
<sequence>MEFKGRKTAKGLTGRGCVSSPFRGFQGGFNFPKCRRLAESVARVGLQLLEYLDENKSLILKIVESQNTGKLSECVKCCFARAPMKKAFRFDVFDVNGFSSNDLSIARYGYTPAFTYLYITFFVC</sequence>
<dbReference type="InterPro" id="IPR007726">
    <property type="entry name" value="SS18_N"/>
</dbReference>
<evidence type="ECO:0000256" key="1">
    <source>
        <dbReference type="ARBA" id="ARBA00007945"/>
    </source>
</evidence>
<dbReference type="AlphaFoldDB" id="A0AAD4YRA9"/>
<evidence type="ECO:0000313" key="4">
    <source>
        <dbReference type="Proteomes" id="UP001054821"/>
    </source>
</evidence>
<gene>
    <name evidence="3" type="ORF">L3X38_037475</name>
</gene>
<name>A0AAD4YRA9_PRUDU</name>
<dbReference type="Proteomes" id="UP001054821">
    <property type="component" value="Chromosome 7"/>
</dbReference>
<protein>
    <recommendedName>
        <fullName evidence="2">SS18 N-terminal domain-containing protein</fullName>
    </recommendedName>
</protein>
<proteinExistence type="inferred from homology"/>
<reference evidence="3 4" key="1">
    <citation type="journal article" date="2022" name="G3 (Bethesda)">
        <title>Whole-genome sequence and methylome profiling of the almond [Prunus dulcis (Mill.) D.A. Webb] cultivar 'Nonpareil'.</title>
        <authorList>
            <person name="D'Amico-Willman K.M."/>
            <person name="Ouma W.Z."/>
            <person name="Meulia T."/>
            <person name="Sideli G.M."/>
            <person name="Gradziel T.M."/>
            <person name="Fresnedo-Ramirez J."/>
        </authorList>
    </citation>
    <scope>NUCLEOTIDE SEQUENCE [LARGE SCALE GENOMIC DNA]</scope>
    <source>
        <strain evidence="3">Clone GOH B32 T37-40</strain>
    </source>
</reference>
<evidence type="ECO:0000313" key="3">
    <source>
        <dbReference type="EMBL" id="KAI5317768.1"/>
    </source>
</evidence>
<dbReference type="Pfam" id="PF05030">
    <property type="entry name" value="SSXT"/>
    <property type="match status" value="1"/>
</dbReference>
<dbReference type="EMBL" id="JAJFAZ020000007">
    <property type="protein sequence ID" value="KAI5317768.1"/>
    <property type="molecule type" value="Genomic_DNA"/>
</dbReference>
<feature type="domain" description="SS18 N-terminal" evidence="2">
    <location>
        <begin position="51"/>
        <end position="76"/>
    </location>
</feature>
<organism evidence="3 4">
    <name type="scientific">Prunus dulcis</name>
    <name type="common">Almond</name>
    <name type="synonym">Amygdalus dulcis</name>
    <dbReference type="NCBI Taxonomy" id="3755"/>
    <lineage>
        <taxon>Eukaryota</taxon>
        <taxon>Viridiplantae</taxon>
        <taxon>Streptophyta</taxon>
        <taxon>Embryophyta</taxon>
        <taxon>Tracheophyta</taxon>
        <taxon>Spermatophyta</taxon>
        <taxon>Magnoliopsida</taxon>
        <taxon>eudicotyledons</taxon>
        <taxon>Gunneridae</taxon>
        <taxon>Pentapetalae</taxon>
        <taxon>rosids</taxon>
        <taxon>fabids</taxon>
        <taxon>Rosales</taxon>
        <taxon>Rosaceae</taxon>
        <taxon>Amygdaloideae</taxon>
        <taxon>Amygdaleae</taxon>
        <taxon>Prunus</taxon>
    </lineage>
</organism>